<dbReference type="Pfam" id="PF05737">
    <property type="entry name" value="Collagen_bind"/>
    <property type="match status" value="3"/>
</dbReference>
<keyword evidence="7" id="KW-0812">Transmembrane</keyword>
<dbReference type="PANTHER" id="PTHR23303">
    <property type="entry name" value="CARBOXYPEPTIDASE REGULATORY REGION-CONTAINING"/>
    <property type="match status" value="1"/>
</dbReference>
<feature type="region of interest" description="Disordered" evidence="6">
    <location>
        <begin position="1334"/>
        <end position="1357"/>
    </location>
</feature>
<keyword evidence="4" id="KW-0732">Signal</keyword>
<dbReference type="PANTHER" id="PTHR23303:SF15">
    <property type="entry name" value="COLOSSIN-A"/>
    <property type="match status" value="1"/>
</dbReference>
<keyword evidence="7" id="KW-0472">Membrane</keyword>
<evidence type="ECO:0000256" key="1">
    <source>
        <dbReference type="ARBA" id="ARBA00004168"/>
    </source>
</evidence>
<dbReference type="InterPro" id="IPR033764">
    <property type="entry name" value="Sdr_B"/>
</dbReference>
<feature type="compositionally biased region" description="Basic and acidic residues" evidence="6">
    <location>
        <begin position="1600"/>
        <end position="1609"/>
    </location>
</feature>
<dbReference type="SUPFAM" id="SSF49401">
    <property type="entry name" value="Bacterial adhesins"/>
    <property type="match status" value="6"/>
</dbReference>
<sequence length="2005" mass="215051">MRAKRLPLGLKKTKHRKTVRRLMIIALSLFVIFSQLSLPTLAGTASAEGSLNADSGFHLSLSSFKVDGEPVSSGDTNINQNGEVNLTYHWSADDSVAIADGAAYTFSIPDQIDVGGGFSTDVFDATNNATVGTFTVGSDGTATIQFNSYYADHSNLKNRAGDLEINVIFSESLKNGTVTQTIPFLADASYTLSFQPNTSIPDVSKNGSTDRGFNPSTLTWQMDVNARYQTISGATVTDTLPAGLDFDKSSVKIYPLTVKLDGSKNDPEADSVVALDSSKYTVSDPDGDGQFVVTFTDPTITQPYRIVYETAIQDSEKHDSQKFDNTATLSGTVDGNSINESANKQITAQYAPFMTKSANNSYDPKTQMITWTINYNFNNSTVTSPVLHDTVTGDSGYVTGSLAVKKVTPTNASGGYTVDSDQSGVTFSTDATSGDKNFDITLNDGNPTTDAYVVTYKTQAADQDHVEQGDVSNQVTSNSQTATSGSVRIHNVGITKSGSIDPTKNTINWKIDLNDLGKTLTDQTDSTKGPTLTDTFGTGVTDFDLSSVVIKNKKDNSVLDGSNYTVTPNGDSGFTINFHQAINTIEYLLTYATKYDPDNAVSGYGNDYVLTYSDGVSKTETGGISVDPSDAEQYNGYKTGTYDAAAKIFTWDAVINFNSTDMGKATVTDTLSQDPDGSGGYNLVTTDEDGKPLIKVYKFNYASDVHSNTFSESSKGDEVDSADYDVTPATNAQGVIGFTLTFKNAISGPYVIEYQSQPVGVTYSNGQYKNDVALKDADVTDDAGTSFSQTVTIPHSLDYTVKDGKMSDDKNTVNWTVEINRAQSDLGTGVSLKDQLSANQTYDHDSFKLYSAIVDPETGDLTKGGQIPVDNYSLSFTPSADGAGESFELKFASGEDINKAYILTYDQNIVRSKGLTEISNSAYIEGTGYTSTSYSKPVNVRIVSGSATGSGEDVGYVSVGNYVWFDKDRDGIQDDGEDGIPGVVLKVERSDGGAIIMPDGSSQTSLEQTTDSSGYYQFKNLPALPDGQHYVVSIDNDNQDTKDALDGKVPTTEHQGDSAKDSSTNTAESGDLKNDGDSDQTLDFGFKVPSVSVGDYVWKDTNRDGIQQDDESGINGVKLSLSVVDSSGETISSNVKTIDGENVVSQVTSTHDEKNGYYHFADLPLLPDGEFYQTVIDQNDSATAEALKNLTPTKNNATDQDKDSSEWLSTAIDLNNDGDDDPTLDFGFVEKSVSVGDYVWKDVNRDGIQQDGESGINDVQVHLTLVDADGEHSVTDVFGDSVQPQKTVTKDGNKGYYQFDNLPALLPGQLYRVTVDGDADSSKAALNNLVPTLAGQGKNHANDSSTGSTDSILPLTENGAKDTTLDFGYIEKSVSVGDYVWKDVNRNGKQDDGNTGINNVTVKIAGPDGKSVTDVYGDPVNEQQTETKNGKTGYYAFNNLPALPAGKHYTVSIVTDDTTKEALTNLIPTQTGEGTRTEDSSTGSAESTDLTNDGDNDSTLDFGYIENSVSVGDYIWLDKNENGIQNNNESGIENVVVNVTGPDGKPVIDVFGNEVKATKTDSKGHYEFDNLPALPEGRHYTVTIDQNTSKDALTNLIPTKEKAGEDSAKDSSTWKTESSDLTKNGDKDLTLDFGFIQKSVSIGDYVWLDKNKDGIQNDNEKGIEGVTVTIKGPDGKTVKDNDGKEITPTKTDKDGHYEFTNLPSLPAGKHYTVSIDKDASKQALINLAPTGEKGSSDRGKDSSTWISESGNLVNDGDSDTTLDFGFIEKSVTVGDYVWVDNDRDGVQDKGESGIPGIVIAITGPDGKPVTDLNGNEVKPVKTDSDGHYEFTNLPSLPEGKHYMVNIDRDASKDALKGFTPAKENGTNDQSKDSSTWKAESGNLLKDGDKDLTLDFGFVKETVPLVLKGGKPGALYNVVDENGRVIARGVLADEEGNVHFKGLATGKYHLVLVRGVEAEVQTTKKSKSKGLPITGDASDIMTMATGALLLLGGGFLTLFTRRRKKS</sequence>
<dbReference type="SUPFAM" id="SSF117074">
    <property type="entry name" value="Hypothetical protein PA1324"/>
    <property type="match status" value="7"/>
</dbReference>
<evidence type="ECO:0000256" key="3">
    <source>
        <dbReference type="ARBA" id="ARBA00022525"/>
    </source>
</evidence>
<keyword evidence="3" id="KW-0964">Secreted</keyword>
<proteinExistence type="predicted"/>
<evidence type="ECO:0000256" key="7">
    <source>
        <dbReference type="SAM" id="Phobius"/>
    </source>
</evidence>
<dbReference type="PROSITE" id="PS50847">
    <property type="entry name" value="GRAM_POS_ANCHORING"/>
    <property type="match status" value="1"/>
</dbReference>
<dbReference type="Gene3D" id="2.60.40.740">
    <property type="match status" value="5"/>
</dbReference>
<evidence type="ECO:0000256" key="5">
    <source>
        <dbReference type="ARBA" id="ARBA00023088"/>
    </source>
</evidence>
<feature type="region of interest" description="Disordered" evidence="6">
    <location>
        <begin position="1856"/>
        <end position="1877"/>
    </location>
</feature>
<dbReference type="EMBL" id="JAMAST010000003">
    <property type="protein sequence ID" value="MCL1631381.1"/>
    <property type="molecule type" value="Genomic_DNA"/>
</dbReference>
<feature type="transmembrane region" description="Helical" evidence="7">
    <location>
        <begin position="1979"/>
        <end position="1998"/>
    </location>
</feature>
<dbReference type="InterPro" id="IPR013783">
    <property type="entry name" value="Ig-like_fold"/>
</dbReference>
<dbReference type="Gene3D" id="2.60.40.10">
    <property type="entry name" value="Immunoglobulins"/>
    <property type="match status" value="7"/>
</dbReference>
<dbReference type="Proteomes" id="UP001203004">
    <property type="component" value="Unassembled WGS sequence"/>
</dbReference>
<evidence type="ECO:0000256" key="2">
    <source>
        <dbReference type="ARBA" id="ARBA00022512"/>
    </source>
</evidence>
<feature type="region of interest" description="Disordered" evidence="6">
    <location>
        <begin position="1727"/>
        <end position="1758"/>
    </location>
</feature>
<feature type="compositionally biased region" description="Polar residues" evidence="6">
    <location>
        <begin position="1742"/>
        <end position="1752"/>
    </location>
</feature>
<evidence type="ECO:0000313" key="9">
    <source>
        <dbReference type="EMBL" id="MCL1631381.1"/>
    </source>
</evidence>
<organism evidence="9 10">
    <name type="scientific">Sporolactobacillus mangiferae</name>
    <dbReference type="NCBI Taxonomy" id="2940498"/>
    <lineage>
        <taxon>Bacteria</taxon>
        <taxon>Bacillati</taxon>
        <taxon>Bacillota</taxon>
        <taxon>Bacilli</taxon>
        <taxon>Bacillales</taxon>
        <taxon>Sporolactobacillaceae</taxon>
        <taxon>Sporolactobacillus</taxon>
    </lineage>
</organism>
<evidence type="ECO:0000256" key="4">
    <source>
        <dbReference type="ARBA" id="ARBA00022729"/>
    </source>
</evidence>
<name>A0ABT0M935_9BACL</name>
<dbReference type="Pfam" id="PF00746">
    <property type="entry name" value="Gram_pos_anchor"/>
    <property type="match status" value="1"/>
</dbReference>
<comment type="caution">
    <text evidence="9">The sequence shown here is derived from an EMBL/GenBank/DDBJ whole genome shotgun (WGS) entry which is preliminary data.</text>
</comment>
<feature type="compositionally biased region" description="Polar residues" evidence="6">
    <location>
        <begin position="1466"/>
        <end position="1491"/>
    </location>
</feature>
<dbReference type="NCBIfam" id="TIGR01167">
    <property type="entry name" value="LPXTG_anchor"/>
    <property type="match status" value="1"/>
</dbReference>
<dbReference type="Pfam" id="PF17210">
    <property type="entry name" value="SdrD_B"/>
    <property type="match status" value="7"/>
</dbReference>
<dbReference type="RefSeq" id="WP_249099193.1">
    <property type="nucleotide sequence ID" value="NZ_JAMAST010000003.1"/>
</dbReference>
<comment type="subcellular location">
    <subcellularLocation>
        <location evidence="1">Secreted</location>
        <location evidence="1">Cell wall</location>
        <topology evidence="1">Peptidoglycan-anchor</topology>
    </subcellularLocation>
</comment>
<evidence type="ECO:0000256" key="6">
    <source>
        <dbReference type="SAM" id="MobiDB-lite"/>
    </source>
</evidence>
<keyword evidence="2" id="KW-0134">Cell wall</keyword>
<dbReference type="InterPro" id="IPR008966">
    <property type="entry name" value="Adhesion_dom_sf"/>
</dbReference>
<keyword evidence="7" id="KW-1133">Transmembrane helix</keyword>
<feature type="region of interest" description="Disordered" evidence="6">
    <location>
        <begin position="1038"/>
        <end position="1083"/>
    </location>
</feature>
<protein>
    <submittedName>
        <fullName evidence="9">LPXTG cell wall anchor domain-containing protein</fullName>
    </submittedName>
</protein>
<feature type="compositionally biased region" description="Polar residues" evidence="6">
    <location>
        <begin position="1864"/>
        <end position="1877"/>
    </location>
</feature>
<feature type="region of interest" description="Disordered" evidence="6">
    <location>
        <begin position="1674"/>
        <end position="1695"/>
    </location>
</feature>
<gene>
    <name evidence="9" type="ORF">M3N64_05370</name>
</gene>
<feature type="region of interest" description="Disordered" evidence="6">
    <location>
        <begin position="1465"/>
        <end position="1499"/>
    </location>
</feature>
<evidence type="ECO:0000313" key="10">
    <source>
        <dbReference type="Proteomes" id="UP001203004"/>
    </source>
</evidence>
<evidence type="ECO:0000259" key="8">
    <source>
        <dbReference type="PROSITE" id="PS50847"/>
    </source>
</evidence>
<dbReference type="InterPro" id="IPR008456">
    <property type="entry name" value="Collagen-bd_dom"/>
</dbReference>
<keyword evidence="10" id="KW-1185">Reference proteome</keyword>
<accession>A0ABT0M935</accession>
<reference evidence="9 10" key="1">
    <citation type="submission" date="2022-05" db="EMBL/GenBank/DDBJ databases">
        <title>Sporolactobacillus sp nov CPB3-1, isolated from tree bark (Mangifera indica L.).</title>
        <authorList>
            <person name="Phuengjayaem S."/>
            <person name="Tanasupawat S."/>
        </authorList>
    </citation>
    <scope>NUCLEOTIDE SEQUENCE [LARGE SCALE GENOMIC DNA]</scope>
    <source>
        <strain evidence="9 10">CPB3-1</strain>
    </source>
</reference>
<dbReference type="InterPro" id="IPR051417">
    <property type="entry name" value="SDr/BOS_complex"/>
</dbReference>
<feature type="region of interest" description="Disordered" evidence="6">
    <location>
        <begin position="1600"/>
        <end position="1621"/>
    </location>
</feature>
<keyword evidence="5" id="KW-0572">Peptidoglycan-anchor</keyword>
<feature type="domain" description="Gram-positive cocci surface proteins LPxTG" evidence="8">
    <location>
        <begin position="1970"/>
        <end position="2005"/>
    </location>
</feature>
<dbReference type="InterPro" id="IPR019931">
    <property type="entry name" value="LPXTG_anchor"/>
</dbReference>
<feature type="compositionally biased region" description="Polar residues" evidence="6">
    <location>
        <begin position="1342"/>
        <end position="1351"/>
    </location>
</feature>